<dbReference type="RefSeq" id="WP_350402946.1">
    <property type="nucleotide sequence ID" value="NZ_JBELOE010000277.1"/>
</dbReference>
<dbReference type="SUPFAM" id="SSF53850">
    <property type="entry name" value="Periplasmic binding protein-like II"/>
    <property type="match status" value="1"/>
</dbReference>
<proteinExistence type="predicted"/>
<reference evidence="2 3" key="1">
    <citation type="submission" date="2024-06" db="EMBL/GenBank/DDBJ databases">
        <authorList>
            <person name="Chen R.Y."/>
        </authorList>
    </citation>
    <scope>NUCLEOTIDE SEQUENCE [LARGE SCALE GENOMIC DNA]</scope>
    <source>
        <strain evidence="2 3">D2</strain>
    </source>
</reference>
<organism evidence="2 3">
    <name type="scientific">Catenovulum sediminis</name>
    <dbReference type="NCBI Taxonomy" id="1740262"/>
    <lineage>
        <taxon>Bacteria</taxon>
        <taxon>Pseudomonadati</taxon>
        <taxon>Pseudomonadota</taxon>
        <taxon>Gammaproteobacteria</taxon>
        <taxon>Alteromonadales</taxon>
        <taxon>Alteromonadaceae</taxon>
        <taxon>Catenovulum</taxon>
    </lineage>
</organism>
<feature type="chain" id="PRO_5045650098" description="Solute-binding protein family 3/N-terminal domain-containing protein" evidence="1">
    <location>
        <begin position="21"/>
        <end position="313"/>
    </location>
</feature>
<comment type="caution">
    <text evidence="2">The sequence shown here is derived from an EMBL/GenBank/DDBJ whole genome shotgun (WGS) entry which is preliminary data.</text>
</comment>
<evidence type="ECO:0000313" key="3">
    <source>
        <dbReference type="Proteomes" id="UP001467690"/>
    </source>
</evidence>
<keyword evidence="1" id="KW-0732">Signal</keyword>
<gene>
    <name evidence="2" type="ORF">ABS311_18730</name>
</gene>
<dbReference type="EMBL" id="JBELOE010000277">
    <property type="protein sequence ID" value="MER2493915.1"/>
    <property type="molecule type" value="Genomic_DNA"/>
</dbReference>
<evidence type="ECO:0000256" key="1">
    <source>
        <dbReference type="SAM" id="SignalP"/>
    </source>
</evidence>
<evidence type="ECO:0000313" key="2">
    <source>
        <dbReference type="EMBL" id="MER2493915.1"/>
    </source>
</evidence>
<sequence length="313" mass="35865">MKTLRIAFCFSIFSAFFQSAVSAQSAGGVQSAGRALSKVETVTIFTHMGSESSTDTRNLYDKKILQLALDKTVDEYGPYHMVPSAKGLTLHRLIKLAETGFYHNFFFKFSATDEMTKRFLAIQIPVDRGIVGFRVAFVHADNKNKYANVRTLEELQKHSIIQGIGWLDSDILKENNLSIFKVSGYDNMFEMISRNRADLFFRGINEIERELNDFQPKHPNLIVEPNILLQYPLPRFFMTAKNNTEQAKRVELGLKRAFADGSFVELWKSYYLSSIETAQLSGRRIIQLENPYIKNLDSGYTQYNFSVSELLRE</sequence>
<protein>
    <recommendedName>
        <fullName evidence="4">Solute-binding protein family 3/N-terminal domain-containing protein</fullName>
    </recommendedName>
</protein>
<name>A0ABV1RLV3_9ALTE</name>
<dbReference type="Proteomes" id="UP001467690">
    <property type="component" value="Unassembled WGS sequence"/>
</dbReference>
<dbReference type="Gene3D" id="3.40.190.10">
    <property type="entry name" value="Periplasmic binding protein-like II"/>
    <property type="match status" value="2"/>
</dbReference>
<keyword evidence="3" id="KW-1185">Reference proteome</keyword>
<evidence type="ECO:0008006" key="4">
    <source>
        <dbReference type="Google" id="ProtNLM"/>
    </source>
</evidence>
<accession>A0ABV1RLV3</accession>
<feature type="signal peptide" evidence="1">
    <location>
        <begin position="1"/>
        <end position="20"/>
    </location>
</feature>